<dbReference type="Proteomes" id="UP001255856">
    <property type="component" value="Unassembled WGS sequence"/>
</dbReference>
<proteinExistence type="predicted"/>
<dbReference type="InterPro" id="IPR015943">
    <property type="entry name" value="WD40/YVTN_repeat-like_dom_sf"/>
</dbReference>
<accession>A0AAD9IIN2</accession>
<dbReference type="Gene3D" id="2.130.10.10">
    <property type="entry name" value="YVTN repeat-like/Quinoprotein amine dehydrogenase"/>
    <property type="match status" value="1"/>
</dbReference>
<dbReference type="InterPro" id="IPR036322">
    <property type="entry name" value="WD40_repeat_dom_sf"/>
</dbReference>
<evidence type="ECO:0000313" key="2">
    <source>
        <dbReference type="EMBL" id="KAK2078268.1"/>
    </source>
</evidence>
<dbReference type="PANTHER" id="PTHR43991">
    <property type="entry name" value="WD REPEAT PROTEIN (AFU_ORTHOLOGUE AFUA_8G05640)-RELATED"/>
    <property type="match status" value="1"/>
</dbReference>
<keyword evidence="3" id="KW-1185">Reference proteome</keyword>
<dbReference type="PROSITE" id="PS50294">
    <property type="entry name" value="WD_REPEATS_REGION"/>
    <property type="match status" value="1"/>
</dbReference>
<gene>
    <name evidence="2" type="ORF">QBZ16_004137</name>
</gene>
<feature type="repeat" description="WD" evidence="1">
    <location>
        <begin position="305"/>
        <end position="340"/>
    </location>
</feature>
<sequence>MEDVDIWAEEIKDQTCPVDALTCDEIEEDEEDLQDTTWQQVQTGTRDMQGIPWSSTPYSREDYRKVRRRQYRTYYNREDEVLTSKPRIDKEAIDYQQACTPTPSYRFHRNWRQLRSTIVHFQLRNVLWCPTPYEMYAVHENRILSFDTTTRKVAVEMDLGGSLRGAGAPVPGIGAAQVCTLCVRHSLVAAGGFGGEVVAKRVGAPGAPIFSRRVTEHENGITNALEIAELRSGAPHIICSNNDEHIRCLDAGAGFACTRDFVLPWAVNATVHQPRGRLLLSVGDDVEPLLFDPDAGPARPAVRLVPGHVDFSFAAAWHPGGNLLATGNQDCTTRVYDIRSPATCLAVLKSTMGAVRSLRFSGCGSFLAAAEPADYVTLFDIASGFREAQVIDLFGELAGIAFTPGGDSLNIAVADIHYSSVLQFQRRRFDYLREGAVSELSNSGSEDRPWIL</sequence>
<dbReference type="SUPFAM" id="SSF50978">
    <property type="entry name" value="WD40 repeat-like"/>
    <property type="match status" value="1"/>
</dbReference>
<dbReference type="AlphaFoldDB" id="A0AAD9IIN2"/>
<protein>
    <submittedName>
        <fullName evidence="2">Uncharacterized protein</fullName>
    </submittedName>
</protein>
<dbReference type="PROSITE" id="PS50082">
    <property type="entry name" value="WD_REPEATS_2"/>
    <property type="match status" value="1"/>
</dbReference>
<evidence type="ECO:0000313" key="3">
    <source>
        <dbReference type="Proteomes" id="UP001255856"/>
    </source>
</evidence>
<keyword evidence="1" id="KW-0853">WD repeat</keyword>
<organism evidence="2 3">
    <name type="scientific">Prototheca wickerhamii</name>
    <dbReference type="NCBI Taxonomy" id="3111"/>
    <lineage>
        <taxon>Eukaryota</taxon>
        <taxon>Viridiplantae</taxon>
        <taxon>Chlorophyta</taxon>
        <taxon>core chlorophytes</taxon>
        <taxon>Trebouxiophyceae</taxon>
        <taxon>Chlorellales</taxon>
        <taxon>Chlorellaceae</taxon>
        <taxon>Prototheca</taxon>
    </lineage>
</organism>
<reference evidence="2" key="1">
    <citation type="submission" date="2021-01" db="EMBL/GenBank/DDBJ databases">
        <authorList>
            <person name="Eckstrom K.M.E."/>
        </authorList>
    </citation>
    <scope>NUCLEOTIDE SEQUENCE</scope>
    <source>
        <strain evidence="2">UVCC 0001</strain>
    </source>
</reference>
<dbReference type="Pfam" id="PF00400">
    <property type="entry name" value="WD40"/>
    <property type="match status" value="1"/>
</dbReference>
<dbReference type="SMART" id="SM00320">
    <property type="entry name" value="WD40"/>
    <property type="match status" value="2"/>
</dbReference>
<name>A0AAD9IIN2_PROWI</name>
<dbReference type="EMBL" id="JASFZW010000005">
    <property type="protein sequence ID" value="KAK2078268.1"/>
    <property type="molecule type" value="Genomic_DNA"/>
</dbReference>
<evidence type="ECO:0000256" key="1">
    <source>
        <dbReference type="PROSITE-ProRule" id="PRU00221"/>
    </source>
</evidence>
<comment type="caution">
    <text evidence="2">The sequence shown here is derived from an EMBL/GenBank/DDBJ whole genome shotgun (WGS) entry which is preliminary data.</text>
</comment>
<dbReference type="InterPro" id="IPR001680">
    <property type="entry name" value="WD40_rpt"/>
</dbReference>
<dbReference type="PANTHER" id="PTHR43991:SF12">
    <property type="entry name" value="WD REPEAT PROTEIN (AFU_ORTHOLOGUE AFUA_8G05640)"/>
    <property type="match status" value="1"/>
</dbReference>